<dbReference type="GO" id="GO:0005730">
    <property type="term" value="C:nucleolus"/>
    <property type="evidence" value="ECO:0007669"/>
    <property type="project" value="UniProtKB-SubCell"/>
</dbReference>
<dbReference type="GO" id="GO:0003723">
    <property type="term" value="F:RNA binding"/>
    <property type="evidence" value="ECO:0007669"/>
    <property type="project" value="TreeGrafter"/>
</dbReference>
<evidence type="ECO:0000256" key="3">
    <source>
        <dbReference type="SAM" id="MobiDB-lite"/>
    </source>
</evidence>
<evidence type="ECO:0000259" key="4">
    <source>
        <dbReference type="Pfam" id="PF08698"/>
    </source>
</evidence>
<dbReference type="STRING" id="246404.A0A507FSC0"/>
<dbReference type="OrthoDB" id="427886at2759"/>
<accession>A0A507FSC0</accession>
<keyword evidence="6" id="KW-1185">Reference proteome</keyword>
<dbReference type="PANTHER" id="PTHR21686">
    <property type="entry name" value="DEOXYNUCLEOTIDYLTRANSFERASE TERMINAL-INTERACTING PROTEIN 2"/>
    <property type="match status" value="1"/>
</dbReference>
<feature type="compositionally biased region" description="Basic residues" evidence="3">
    <location>
        <begin position="12"/>
        <end position="25"/>
    </location>
</feature>
<feature type="compositionally biased region" description="Basic and acidic residues" evidence="3">
    <location>
        <begin position="26"/>
        <end position="48"/>
    </location>
</feature>
<protein>
    <recommendedName>
        <fullName evidence="4">Fcf2 pre-rRNA processing C-terminal domain-containing protein</fullName>
    </recommendedName>
</protein>
<evidence type="ECO:0000256" key="1">
    <source>
        <dbReference type="ARBA" id="ARBA00004604"/>
    </source>
</evidence>
<reference evidence="5 6" key="1">
    <citation type="journal article" date="2019" name="Sci. Rep.">
        <title>Comparative genomics of chytrid fungi reveal insights into the obligate biotrophic and pathogenic lifestyle of Synchytrium endobioticum.</title>
        <authorList>
            <person name="van de Vossenberg B.T.L.H."/>
            <person name="Warris S."/>
            <person name="Nguyen H.D.T."/>
            <person name="van Gent-Pelzer M.P.E."/>
            <person name="Joly D.L."/>
            <person name="van de Geest H.C."/>
            <person name="Bonants P.J.M."/>
            <person name="Smith D.S."/>
            <person name="Levesque C.A."/>
            <person name="van der Lee T.A.J."/>
        </authorList>
    </citation>
    <scope>NUCLEOTIDE SEQUENCE [LARGE SCALE GENOMIC DNA]</scope>
    <source>
        <strain evidence="5 6">CBS 675.73</strain>
    </source>
</reference>
<sequence length="349" mass="38403">MATVKTPARATPKAKKSFLSRHSKTIKPDSPSRTEKHTAESLDRDASETAKPAQSFLDLSNVYSYTEEDLDALLSQATSALEQRAAISVADEAVNDTVEVNSKLASTTFAGKDSLLVQVKLDAHLPSSHNPYFVEKSSTGPVRLNPSKIEIATKTTEMIVPHAKGNAAGLVNSHSKNSQDVAKGLGRGASKGLLDRIVVARVQNEIAPELDHDAKTKKKLIKETAGPKWFDLPAPDLTDNLKREIQIIKARNVLDPKHHYRRADKNAPEFPKFFQMGTVIEGAGEFHKKGRINKRDRRDGLVEEVLADDKTKTYLKRKFGEIQVMKQTLARKPTKKLRRKGSGGGGKRG</sequence>
<gene>
    <name evidence="5" type="ORF">CcCBS67573_g00924</name>
</gene>
<comment type="subcellular location">
    <subcellularLocation>
        <location evidence="1">Nucleus</location>
        <location evidence="1">Nucleolus</location>
    </subcellularLocation>
</comment>
<feature type="domain" description="Fcf2 pre-rRNA processing C-terminal" evidence="4">
    <location>
        <begin position="222"/>
        <end position="318"/>
    </location>
</feature>
<feature type="region of interest" description="Disordered" evidence="3">
    <location>
        <begin position="1"/>
        <end position="51"/>
    </location>
</feature>
<evidence type="ECO:0000313" key="6">
    <source>
        <dbReference type="Proteomes" id="UP000320333"/>
    </source>
</evidence>
<comment type="caution">
    <text evidence="5">The sequence shown here is derived from an EMBL/GenBank/DDBJ whole genome shotgun (WGS) entry which is preliminary data.</text>
</comment>
<name>A0A507FSC0_9FUNG</name>
<dbReference type="Proteomes" id="UP000320333">
    <property type="component" value="Unassembled WGS sequence"/>
</dbReference>
<dbReference type="AlphaFoldDB" id="A0A507FSC0"/>
<dbReference type="InterPro" id="IPR039883">
    <property type="entry name" value="Fcf2/DNTTIP2"/>
</dbReference>
<feature type="compositionally biased region" description="Basic residues" evidence="3">
    <location>
        <begin position="332"/>
        <end position="349"/>
    </location>
</feature>
<dbReference type="GO" id="GO:0006396">
    <property type="term" value="P:RNA processing"/>
    <property type="evidence" value="ECO:0007669"/>
    <property type="project" value="TreeGrafter"/>
</dbReference>
<dbReference type="PANTHER" id="PTHR21686:SF12">
    <property type="entry name" value="DEOXYNUCLEOTIDYLTRANSFERASE TERMINAL-INTERACTING PROTEIN 2"/>
    <property type="match status" value="1"/>
</dbReference>
<dbReference type="EMBL" id="QEAP01000014">
    <property type="protein sequence ID" value="TPX77797.1"/>
    <property type="molecule type" value="Genomic_DNA"/>
</dbReference>
<keyword evidence="2" id="KW-0539">Nucleus</keyword>
<evidence type="ECO:0000313" key="5">
    <source>
        <dbReference type="EMBL" id="TPX77797.1"/>
    </source>
</evidence>
<feature type="region of interest" description="Disordered" evidence="3">
    <location>
        <begin position="327"/>
        <end position="349"/>
    </location>
</feature>
<proteinExistence type="predicted"/>
<evidence type="ECO:0000256" key="2">
    <source>
        <dbReference type="ARBA" id="ARBA00023242"/>
    </source>
</evidence>
<organism evidence="5 6">
    <name type="scientific">Chytriomyces confervae</name>
    <dbReference type="NCBI Taxonomy" id="246404"/>
    <lineage>
        <taxon>Eukaryota</taxon>
        <taxon>Fungi</taxon>
        <taxon>Fungi incertae sedis</taxon>
        <taxon>Chytridiomycota</taxon>
        <taxon>Chytridiomycota incertae sedis</taxon>
        <taxon>Chytridiomycetes</taxon>
        <taxon>Chytridiales</taxon>
        <taxon>Chytriomycetaceae</taxon>
        <taxon>Chytriomyces</taxon>
    </lineage>
</organism>
<dbReference type="Pfam" id="PF08698">
    <property type="entry name" value="Fcf2"/>
    <property type="match status" value="1"/>
</dbReference>
<dbReference type="InterPro" id="IPR014810">
    <property type="entry name" value="Fcf2_C"/>
</dbReference>
<feature type="compositionally biased region" description="Low complexity" evidence="3">
    <location>
        <begin position="1"/>
        <end position="11"/>
    </location>
</feature>